<gene>
    <name evidence="6" type="ORF">NE237_013929</name>
</gene>
<reference evidence="6" key="1">
    <citation type="journal article" date="2023" name="Plant J.">
        <title>The genome of the king protea, Protea cynaroides.</title>
        <authorList>
            <person name="Chang J."/>
            <person name="Duong T.A."/>
            <person name="Schoeman C."/>
            <person name="Ma X."/>
            <person name="Roodt D."/>
            <person name="Barker N."/>
            <person name="Li Z."/>
            <person name="Van de Peer Y."/>
            <person name="Mizrachi E."/>
        </authorList>
    </citation>
    <scope>NUCLEOTIDE SEQUENCE</scope>
    <source>
        <tissue evidence="6">Young leaves</tissue>
    </source>
</reference>
<dbReference type="AlphaFoldDB" id="A0A9Q0H1X8"/>
<organism evidence="6 7">
    <name type="scientific">Protea cynaroides</name>
    <dbReference type="NCBI Taxonomy" id="273540"/>
    <lineage>
        <taxon>Eukaryota</taxon>
        <taxon>Viridiplantae</taxon>
        <taxon>Streptophyta</taxon>
        <taxon>Embryophyta</taxon>
        <taxon>Tracheophyta</taxon>
        <taxon>Spermatophyta</taxon>
        <taxon>Magnoliopsida</taxon>
        <taxon>Proteales</taxon>
        <taxon>Proteaceae</taxon>
        <taxon>Protea</taxon>
    </lineage>
</organism>
<name>A0A9Q0H1X8_9MAGN</name>
<keyword evidence="3" id="KW-0812">Transmembrane</keyword>
<dbReference type="PANTHER" id="PTHR31585:SF12">
    <property type="entry name" value="FOLATE-BIOPTERIN TRANSPORTER 9, CHLOROPLASTIC-RELATED"/>
    <property type="match status" value="1"/>
</dbReference>
<keyword evidence="2" id="KW-0813">Transport</keyword>
<evidence type="ECO:0000313" key="7">
    <source>
        <dbReference type="Proteomes" id="UP001141806"/>
    </source>
</evidence>
<dbReference type="Pfam" id="PF03092">
    <property type="entry name" value="BT1"/>
    <property type="match status" value="1"/>
</dbReference>
<dbReference type="InterPro" id="IPR039309">
    <property type="entry name" value="BT1"/>
</dbReference>
<proteinExistence type="predicted"/>
<evidence type="ECO:0000256" key="3">
    <source>
        <dbReference type="ARBA" id="ARBA00022692"/>
    </source>
</evidence>
<evidence type="ECO:0000256" key="5">
    <source>
        <dbReference type="ARBA" id="ARBA00023136"/>
    </source>
</evidence>
<comment type="caution">
    <text evidence="6">The sequence shown here is derived from an EMBL/GenBank/DDBJ whole genome shotgun (WGS) entry which is preliminary data.</text>
</comment>
<dbReference type="OrthoDB" id="1710943at2759"/>
<keyword evidence="7" id="KW-1185">Reference proteome</keyword>
<keyword evidence="5" id="KW-0472">Membrane</keyword>
<evidence type="ECO:0000256" key="4">
    <source>
        <dbReference type="ARBA" id="ARBA00022989"/>
    </source>
</evidence>
<accession>A0A9Q0H1X8</accession>
<dbReference type="PANTHER" id="PTHR31585">
    <property type="entry name" value="FOLATE-BIOPTERIN TRANSPORTER 1, CHLOROPLASTIC"/>
    <property type="match status" value="1"/>
</dbReference>
<evidence type="ECO:0000256" key="1">
    <source>
        <dbReference type="ARBA" id="ARBA00004141"/>
    </source>
</evidence>
<protein>
    <submittedName>
        <fullName evidence="6">Uncharacterized protein</fullName>
    </submittedName>
</protein>
<sequence length="167" mass="18835">MSKVIGRLMRLSTTVLYDRHWKTLPMRKLMGTVRIVYATSLLLDLVLVSQINLKMEIPNETYVQCMSGSAETIAQFKLLPFSVLSANLCPPGYEGSLTLFLASALCIIHYQWVYGCCVESVMGISYGDSSTLPMGILLQFLARLLKVYPVYQNLRVRNQQLDWTAST</sequence>
<dbReference type="EMBL" id="JAMYWD010000011">
    <property type="protein sequence ID" value="KAJ4957146.1"/>
    <property type="molecule type" value="Genomic_DNA"/>
</dbReference>
<keyword evidence="4" id="KW-1133">Transmembrane helix</keyword>
<dbReference type="Proteomes" id="UP001141806">
    <property type="component" value="Unassembled WGS sequence"/>
</dbReference>
<evidence type="ECO:0000313" key="6">
    <source>
        <dbReference type="EMBL" id="KAJ4957146.1"/>
    </source>
</evidence>
<dbReference type="GO" id="GO:0016020">
    <property type="term" value="C:membrane"/>
    <property type="evidence" value="ECO:0007669"/>
    <property type="project" value="UniProtKB-SubCell"/>
</dbReference>
<comment type="subcellular location">
    <subcellularLocation>
        <location evidence="1">Membrane</location>
        <topology evidence="1">Multi-pass membrane protein</topology>
    </subcellularLocation>
</comment>
<evidence type="ECO:0000256" key="2">
    <source>
        <dbReference type="ARBA" id="ARBA00022448"/>
    </source>
</evidence>